<keyword evidence="5" id="KW-1185">Reference proteome</keyword>
<name>A0AAQ4EI72_AMBAM</name>
<keyword evidence="2" id="KW-1133">Transmembrane helix</keyword>
<dbReference type="SUPFAM" id="SSF103473">
    <property type="entry name" value="MFS general substrate transporter"/>
    <property type="match status" value="1"/>
</dbReference>
<feature type="transmembrane region" description="Helical" evidence="2">
    <location>
        <begin position="12"/>
        <end position="32"/>
    </location>
</feature>
<evidence type="ECO:0000256" key="1">
    <source>
        <dbReference type="ARBA" id="ARBA00004141"/>
    </source>
</evidence>
<reference evidence="4 5" key="1">
    <citation type="journal article" date="2023" name="Arcadia Sci">
        <title>De novo assembly of a long-read Amblyomma americanum tick genome.</title>
        <authorList>
            <person name="Chou S."/>
            <person name="Poskanzer K.E."/>
            <person name="Rollins M."/>
            <person name="Thuy-Boun P.S."/>
        </authorList>
    </citation>
    <scope>NUCLEOTIDE SEQUENCE [LARGE SCALE GENOMIC DNA]</scope>
    <source>
        <strain evidence="4">F_SG_1</strain>
        <tissue evidence="4">Salivary glands</tissue>
    </source>
</reference>
<dbReference type="InterPro" id="IPR050327">
    <property type="entry name" value="Proton-linked_MCT"/>
</dbReference>
<evidence type="ECO:0000313" key="4">
    <source>
        <dbReference type="EMBL" id="KAK8774394.1"/>
    </source>
</evidence>
<feature type="domain" description="Major facilitator superfamily (MFS) profile" evidence="3">
    <location>
        <begin position="1"/>
        <end position="127"/>
    </location>
</feature>
<dbReference type="Gene3D" id="1.20.1250.20">
    <property type="entry name" value="MFS general substrate transporter like domains"/>
    <property type="match status" value="2"/>
</dbReference>
<feature type="transmembrane region" description="Helical" evidence="2">
    <location>
        <begin position="263"/>
        <end position="284"/>
    </location>
</feature>
<dbReference type="GO" id="GO:0016020">
    <property type="term" value="C:membrane"/>
    <property type="evidence" value="ECO:0007669"/>
    <property type="project" value="UniProtKB-SubCell"/>
</dbReference>
<evidence type="ECO:0000313" key="5">
    <source>
        <dbReference type="Proteomes" id="UP001321473"/>
    </source>
</evidence>
<feature type="transmembrane region" description="Helical" evidence="2">
    <location>
        <begin position="38"/>
        <end position="60"/>
    </location>
</feature>
<evidence type="ECO:0000259" key="3">
    <source>
        <dbReference type="PROSITE" id="PS50850"/>
    </source>
</evidence>
<dbReference type="PROSITE" id="PS50850">
    <property type="entry name" value="MFS"/>
    <property type="match status" value="1"/>
</dbReference>
<comment type="subcellular location">
    <subcellularLocation>
        <location evidence="1">Membrane</location>
        <topology evidence="1">Multi-pass membrane protein</topology>
    </subcellularLocation>
</comment>
<dbReference type="EMBL" id="JARKHS020015456">
    <property type="protein sequence ID" value="KAK8774394.1"/>
    <property type="molecule type" value="Genomic_DNA"/>
</dbReference>
<feature type="transmembrane region" description="Helical" evidence="2">
    <location>
        <begin position="72"/>
        <end position="92"/>
    </location>
</feature>
<dbReference type="InterPro" id="IPR020846">
    <property type="entry name" value="MFS_dom"/>
</dbReference>
<gene>
    <name evidence="4" type="ORF">V5799_011073</name>
</gene>
<feature type="transmembrane region" description="Helical" evidence="2">
    <location>
        <begin position="98"/>
        <end position="122"/>
    </location>
</feature>
<dbReference type="Pfam" id="PF07690">
    <property type="entry name" value="MFS_1"/>
    <property type="match status" value="1"/>
</dbReference>
<dbReference type="GO" id="GO:0008028">
    <property type="term" value="F:monocarboxylic acid transmembrane transporter activity"/>
    <property type="evidence" value="ECO:0007669"/>
    <property type="project" value="TreeGrafter"/>
</dbReference>
<feature type="transmembrane region" description="Helical" evidence="2">
    <location>
        <begin position="329"/>
        <end position="349"/>
    </location>
</feature>
<dbReference type="AlphaFoldDB" id="A0AAQ4EI72"/>
<dbReference type="InterPro" id="IPR036259">
    <property type="entry name" value="MFS_trans_sf"/>
</dbReference>
<feature type="transmembrane region" description="Helical" evidence="2">
    <location>
        <begin position="355"/>
        <end position="381"/>
    </location>
</feature>
<dbReference type="PANTHER" id="PTHR11360">
    <property type="entry name" value="MONOCARBOXYLATE TRANSPORTER"/>
    <property type="match status" value="1"/>
</dbReference>
<dbReference type="Proteomes" id="UP001321473">
    <property type="component" value="Unassembled WGS sequence"/>
</dbReference>
<dbReference type="PANTHER" id="PTHR11360:SF303">
    <property type="entry name" value="MAJOR FACILITATOR SUPERFAMILY (MFS) PROFILE DOMAIN-CONTAINING PROTEIN"/>
    <property type="match status" value="1"/>
</dbReference>
<protein>
    <recommendedName>
        <fullName evidence="3">Major facilitator superfamily (MFS) profile domain-containing protein</fullName>
    </recommendedName>
</protein>
<comment type="caution">
    <text evidence="4">The sequence shown here is derived from an EMBL/GenBank/DDBJ whole genome shotgun (WGS) entry which is preliminary data.</text>
</comment>
<dbReference type="InterPro" id="IPR011701">
    <property type="entry name" value="MFS"/>
</dbReference>
<proteinExistence type="predicted"/>
<organism evidence="4 5">
    <name type="scientific">Amblyomma americanum</name>
    <name type="common">Lone star tick</name>
    <dbReference type="NCBI Taxonomy" id="6943"/>
    <lineage>
        <taxon>Eukaryota</taxon>
        <taxon>Metazoa</taxon>
        <taxon>Ecdysozoa</taxon>
        <taxon>Arthropoda</taxon>
        <taxon>Chelicerata</taxon>
        <taxon>Arachnida</taxon>
        <taxon>Acari</taxon>
        <taxon>Parasitiformes</taxon>
        <taxon>Ixodida</taxon>
        <taxon>Ixodoidea</taxon>
        <taxon>Ixodidae</taxon>
        <taxon>Amblyomminae</taxon>
        <taxon>Amblyomma</taxon>
    </lineage>
</organism>
<sequence>MLSGPLAQRFTVRPVVIAGSIMSSLGLILSTFAPTTTLLTVTLGGIHGIGAGMVIMTQPICLAQHFVAHKGLATGLNFAGGALAFFAFPLFLEYLTRLYGFRMAILLFAAISLNSLAFTLFIRQPHWLGRTSRARKTPASCQQEARKVIAEPAQSVDTGQKGLDNHEGPGIGCDERNRVEYHREPQRNKEERVAKAGAGLEFSTESGEPLATKFVCRRVSMKVVFGSIVSATGALAGISKKKENATHEPGSFRHSITVLKEPFFYLVLYTFLCYAFLFDCYSSLLVDFAVGKGIPVQSAVTMTSMTAIADLAGRLLLPTFADRGLLSRECLLTLVKGGITVVMFLLPHVSSYGAIFTLACCAALYIGCVVVMCSVLIAEFLGVDRVPLTYGLVTGVTGLSAFVKPLII</sequence>
<feature type="non-terminal residue" evidence="4">
    <location>
        <position position="408"/>
    </location>
</feature>
<keyword evidence="2" id="KW-0812">Transmembrane</keyword>
<keyword evidence="2" id="KW-0472">Membrane</keyword>
<accession>A0AAQ4EI72</accession>
<evidence type="ECO:0000256" key="2">
    <source>
        <dbReference type="SAM" id="Phobius"/>
    </source>
</evidence>
<feature type="transmembrane region" description="Helical" evidence="2">
    <location>
        <begin position="296"/>
        <end position="317"/>
    </location>
</feature>